<dbReference type="PROSITE" id="PS51823">
    <property type="entry name" value="CLU"/>
    <property type="match status" value="1"/>
</dbReference>
<evidence type="ECO:0000313" key="5">
    <source>
        <dbReference type="Proteomes" id="UP000230423"/>
    </source>
</evidence>
<evidence type="ECO:0000313" key="4">
    <source>
        <dbReference type="EMBL" id="PIO69514.1"/>
    </source>
</evidence>
<dbReference type="Pfam" id="PF15044">
    <property type="entry name" value="CLU_N"/>
    <property type="match status" value="1"/>
</dbReference>
<dbReference type="InterPro" id="IPR028275">
    <property type="entry name" value="CLU_N"/>
</dbReference>
<dbReference type="GO" id="GO:0005737">
    <property type="term" value="C:cytoplasm"/>
    <property type="evidence" value="ECO:0007669"/>
    <property type="project" value="TreeGrafter"/>
</dbReference>
<evidence type="ECO:0000256" key="1">
    <source>
        <dbReference type="ARBA" id="ARBA00022490"/>
    </source>
</evidence>
<dbReference type="Pfam" id="PF13236">
    <property type="entry name" value="CLU"/>
    <property type="match status" value="1"/>
</dbReference>
<evidence type="ECO:0000259" key="3">
    <source>
        <dbReference type="PROSITE" id="PS51823"/>
    </source>
</evidence>
<dbReference type="CDD" id="cd15466">
    <property type="entry name" value="CLU-central"/>
    <property type="match status" value="1"/>
</dbReference>
<feature type="region of interest" description="Disordered" evidence="2">
    <location>
        <begin position="1020"/>
        <end position="1045"/>
    </location>
</feature>
<gene>
    <name evidence="4" type="ORF">TELCIR_08660</name>
</gene>
<feature type="region of interest" description="Disordered" evidence="2">
    <location>
        <begin position="1"/>
        <end position="34"/>
    </location>
</feature>
<dbReference type="Proteomes" id="UP000230423">
    <property type="component" value="Unassembled WGS sequence"/>
</dbReference>
<feature type="region of interest" description="Disordered" evidence="2">
    <location>
        <begin position="625"/>
        <end position="645"/>
    </location>
</feature>
<dbReference type="Gene3D" id="1.25.40.10">
    <property type="entry name" value="Tetratricopeptide repeat domain"/>
    <property type="match status" value="1"/>
</dbReference>
<sequence length="1045" mass="115514">MTSAEVDSAVVANNKGTIEPQLPDSGNASVSGSPDCVRTNGEIAESDPTAQFKAAAAQDAVLTLTIQPTVGDSFEFQINSGEMVQELHQVLLERESTCHKTCFSLQLNGVSLDNFTEIRAIPDLVDGSVLHVVDEPYTLREARVHIRHVRDLLRHADQAEAASAVDMSSLSFLTSVNLQERGDKEKPFDGLPPEYVVPGTKVYPTLIKKRNERHMLDRLPTPYPVHSWLSPVQEVVEDSIRADDASQPHRVGFEDHLPGQIRDWNEELQTTHEMARATLSERVTRDRSVFKIHGDFIGAAIKGAMAVVDGNVMAINPADEPRTHMFIWNNIFFSLGFDVKDHYKELGGDAAAFAATSADLQGVRAYAALDNCKLCTLGMAIIDYRGYRVTAQSIIPGILDKEQEQSVVYGSVDFGKTVVSSEKYHELLEASAKDLKLLPHEVVIDDQGNTAKLFTSYETKVSEKAKALGFPRPFPHKLATLRQEIVEIFHEARCMQFIKTAANHVRQHIAANKENQEARMKLGFRRSAGVLETGPSSYMVPLAVTELVSRCAKHVLRQYMNTLPQVLETGPSSYMVPLAVTELVSRCAKHVLRQYMNTLPQEQLGCAIAHLLNAVFGNLSSDHATGGNAERNTKRNSRKNKKASASGEWLSVNTKEFWNAVCQEAKNYYAFDLKVDCVDAVVEQYGVQKISLLRRLCSTLGIQLVNKDYQLDSSVTRSRQPFSEDDIQNLIPVTKHRQPCATDAKKLFTRGQQAMQVGHLREAYECIAESVNLMTSVYGALHSELAQALRLLARLSYILGDPTEAVAQQHRAALMSERCNGIDHAYTIIEYINLAHFAFSNLYIPAALRLLYRARYLLLIAHGENHPLMAQIDGNIGVILFAVHEFDTALRFLQSAEAVMSANGEPKRLKSALVQHITARAHASRGDFRAALAAEKETYSIYNNLFGPEHDKTKESSEYLSQLTMQAVAFQRKVMDATKGNSVGPLLPAQLPQPSLSSILDVLNILNGIIIISVGSMPSANENAAETPESKPTTESLGMTDEALD</sequence>
<proteinExistence type="predicted"/>
<keyword evidence="5" id="KW-1185">Reference proteome</keyword>
<dbReference type="GO" id="GO:0048312">
    <property type="term" value="P:intracellular distribution of mitochondria"/>
    <property type="evidence" value="ECO:0007669"/>
    <property type="project" value="TreeGrafter"/>
</dbReference>
<dbReference type="OrthoDB" id="1414216at2759"/>
<dbReference type="Pfam" id="PF12807">
    <property type="entry name" value="eIF3_p135"/>
    <property type="match status" value="1"/>
</dbReference>
<organism evidence="4 5">
    <name type="scientific">Teladorsagia circumcincta</name>
    <name type="common">Brown stomach worm</name>
    <name type="synonym">Ostertagia circumcincta</name>
    <dbReference type="NCBI Taxonomy" id="45464"/>
    <lineage>
        <taxon>Eukaryota</taxon>
        <taxon>Metazoa</taxon>
        <taxon>Ecdysozoa</taxon>
        <taxon>Nematoda</taxon>
        <taxon>Chromadorea</taxon>
        <taxon>Rhabditida</taxon>
        <taxon>Rhabditina</taxon>
        <taxon>Rhabditomorpha</taxon>
        <taxon>Strongyloidea</taxon>
        <taxon>Trichostrongylidae</taxon>
        <taxon>Teladorsagia</taxon>
    </lineage>
</organism>
<dbReference type="GO" id="GO:0003729">
    <property type="term" value="F:mRNA binding"/>
    <property type="evidence" value="ECO:0007669"/>
    <property type="project" value="TreeGrafter"/>
</dbReference>
<dbReference type="SUPFAM" id="SSF48452">
    <property type="entry name" value="TPR-like"/>
    <property type="match status" value="1"/>
</dbReference>
<dbReference type="InterPro" id="IPR011990">
    <property type="entry name" value="TPR-like_helical_dom_sf"/>
</dbReference>
<accession>A0A2G9UH11</accession>
<dbReference type="InterPro" id="IPR033646">
    <property type="entry name" value="CLU-central"/>
</dbReference>
<dbReference type="PANTHER" id="PTHR12601">
    <property type="entry name" value="EUKARYOTIC TRANSLATION INITIATION FACTOR 3 SUBUNIT EIF-3"/>
    <property type="match status" value="1"/>
</dbReference>
<dbReference type="AlphaFoldDB" id="A0A2G9UH11"/>
<feature type="domain" description="Clu" evidence="3">
    <location>
        <begin position="242"/>
        <end position="491"/>
    </location>
</feature>
<dbReference type="EMBL" id="KZ346625">
    <property type="protein sequence ID" value="PIO69514.1"/>
    <property type="molecule type" value="Genomic_DNA"/>
</dbReference>
<dbReference type="PANTHER" id="PTHR12601:SF6">
    <property type="entry name" value="CLUSTERED MITOCHONDRIA PROTEIN HOMOLOG"/>
    <property type="match status" value="1"/>
</dbReference>
<reference evidence="4 5" key="1">
    <citation type="submission" date="2015-09" db="EMBL/GenBank/DDBJ databases">
        <title>Draft genome of the parasitic nematode Teladorsagia circumcincta isolate WARC Sus (inbred).</title>
        <authorList>
            <person name="Mitreva M."/>
        </authorList>
    </citation>
    <scope>NUCLEOTIDE SEQUENCE [LARGE SCALE GENOMIC DNA]</scope>
    <source>
        <strain evidence="4 5">S</strain>
    </source>
</reference>
<dbReference type="InterPro" id="IPR027523">
    <property type="entry name" value="CLU_prot"/>
</dbReference>
<name>A0A2G9UH11_TELCI</name>
<keyword evidence="1" id="KW-0963">Cytoplasm</keyword>
<dbReference type="Pfam" id="PF13374">
    <property type="entry name" value="TPR_10"/>
    <property type="match status" value="1"/>
</dbReference>
<feature type="compositionally biased region" description="Polar residues" evidence="2">
    <location>
        <begin position="1020"/>
        <end position="1037"/>
    </location>
</feature>
<dbReference type="Pfam" id="PF13424">
    <property type="entry name" value="TPR_12"/>
    <property type="match status" value="1"/>
</dbReference>
<protein>
    <submittedName>
        <fullName evidence="4">Tetratricopeptide repeat protein</fullName>
    </submittedName>
</protein>
<evidence type="ECO:0000256" key="2">
    <source>
        <dbReference type="SAM" id="MobiDB-lite"/>
    </source>
</evidence>
<dbReference type="InterPro" id="IPR025697">
    <property type="entry name" value="CLU_dom"/>
</dbReference>